<dbReference type="OMA" id="FEFECIN"/>
<dbReference type="SUPFAM" id="SSF51735">
    <property type="entry name" value="NAD(P)-binding Rossmann-fold domains"/>
    <property type="match status" value="1"/>
</dbReference>
<dbReference type="PANTHER" id="PTHR38015">
    <property type="entry name" value="BLR6086 PROTEIN"/>
    <property type="match status" value="1"/>
</dbReference>
<dbReference type="SUPFAM" id="SSF48179">
    <property type="entry name" value="6-phosphogluconate dehydrogenase C-terminal domain-like"/>
    <property type="match status" value="1"/>
</dbReference>
<sequence length="478" mass="52577">MKVVFLCLWLLGVLLQCNAIIALQRAGAQTDTEEALLAVNGSDSKKTVVVVGGGNGGHMFAGLAASKGHDVYLLTSTPRSAAEWQEAIASGDPLVIEYVNEPGKQVTGRLKGATHDAAIIKKADVIIFGGMEAAYHRQNLKKMKDYFKPGQIVLMVSGGWLGRSEEYLGKHYMEVLFGVMQSLPWAARFVGPRGKRVENYGAKSVMPLGLTGHGKHSSVIQLMRSLTDIDFVLSPSLLAVTLEDPAPRIHPTLMWGHYRPLKEKLIAASKVLLFYQGARPEAVKVALAQAITLRCEGHVDLSSIKSTQDTLLKWYGHSQVSDPSTLLTVYQTNEPYNGLRTPHTIVKEGPNKGKAKLDWTSRYVTSDVPLGAVVAKGIGDLFEQPMPVTTFQILYWQQVMDKQYVTSKLGTPDLERVKSIDDVRNLYRTLMTFRADGKDIKETMAPQAMNIHSVKEFFGLTNFACTYLLPVPPPKAPQ</sequence>
<dbReference type="InterPro" id="IPR036291">
    <property type="entry name" value="NAD(P)-bd_dom_sf"/>
</dbReference>
<keyword evidence="1" id="KW-0732">Signal</keyword>
<dbReference type="EMBL" id="CDMY01000887">
    <property type="protein sequence ID" value="CEM36357.1"/>
    <property type="molecule type" value="Genomic_DNA"/>
</dbReference>
<evidence type="ECO:0000256" key="1">
    <source>
        <dbReference type="SAM" id="SignalP"/>
    </source>
</evidence>
<dbReference type="Pfam" id="PF02317">
    <property type="entry name" value="Octopine_DH"/>
    <property type="match status" value="1"/>
</dbReference>
<dbReference type="PhylomeDB" id="A0A0G4GYS1"/>
<dbReference type="InterPro" id="IPR013328">
    <property type="entry name" value="6PGD_dom2"/>
</dbReference>
<dbReference type="Gene3D" id="1.10.1040.10">
    <property type="entry name" value="N-(1-d-carboxylethyl)-l-norvaline Dehydrogenase, domain 2"/>
    <property type="match status" value="1"/>
</dbReference>
<dbReference type="InterPro" id="IPR008927">
    <property type="entry name" value="6-PGluconate_DH-like_C_sf"/>
</dbReference>
<organism evidence="3 4">
    <name type="scientific">Vitrella brassicaformis (strain CCMP3155)</name>
    <dbReference type="NCBI Taxonomy" id="1169540"/>
    <lineage>
        <taxon>Eukaryota</taxon>
        <taxon>Sar</taxon>
        <taxon>Alveolata</taxon>
        <taxon>Colpodellida</taxon>
        <taxon>Vitrellaceae</taxon>
        <taxon>Vitrella</taxon>
    </lineage>
</organism>
<dbReference type="GO" id="GO:0016491">
    <property type="term" value="F:oxidoreductase activity"/>
    <property type="evidence" value="ECO:0007669"/>
    <property type="project" value="InterPro"/>
</dbReference>
<dbReference type="Gene3D" id="3.40.50.720">
    <property type="entry name" value="NAD(P)-binding Rossmann-like Domain"/>
    <property type="match status" value="1"/>
</dbReference>
<dbReference type="PANTHER" id="PTHR38015:SF1">
    <property type="entry name" value="OPINE DEHYDROGENASE DOMAIN-CONTAINING PROTEIN"/>
    <property type="match status" value="1"/>
</dbReference>
<keyword evidence="4" id="KW-1185">Reference proteome</keyword>
<protein>
    <recommendedName>
        <fullName evidence="2">Opine dehydrogenase domain-containing protein</fullName>
    </recommendedName>
</protein>
<evidence type="ECO:0000313" key="3">
    <source>
        <dbReference type="EMBL" id="CEM36357.1"/>
    </source>
</evidence>
<dbReference type="VEuPathDB" id="CryptoDB:Vbra_10457"/>
<reference evidence="3 4" key="1">
    <citation type="submission" date="2014-11" db="EMBL/GenBank/DDBJ databases">
        <authorList>
            <person name="Zhu J."/>
            <person name="Qi W."/>
            <person name="Song R."/>
        </authorList>
    </citation>
    <scope>NUCLEOTIDE SEQUENCE [LARGE SCALE GENOMIC DNA]</scope>
</reference>
<proteinExistence type="predicted"/>
<feature type="signal peptide" evidence="1">
    <location>
        <begin position="1"/>
        <end position="19"/>
    </location>
</feature>
<dbReference type="InterPro" id="IPR003421">
    <property type="entry name" value="Opine_DH"/>
</dbReference>
<accession>A0A0G4GYS1</accession>
<feature type="domain" description="Opine dehydrogenase" evidence="2">
    <location>
        <begin position="235"/>
        <end position="398"/>
    </location>
</feature>
<gene>
    <name evidence="3" type="ORF">Vbra_10457</name>
</gene>
<dbReference type="Proteomes" id="UP000041254">
    <property type="component" value="Unassembled WGS sequence"/>
</dbReference>
<evidence type="ECO:0000313" key="4">
    <source>
        <dbReference type="Proteomes" id="UP000041254"/>
    </source>
</evidence>
<dbReference type="AlphaFoldDB" id="A0A0G4GYS1"/>
<dbReference type="InParanoid" id="A0A0G4GYS1"/>
<dbReference type="InterPro" id="IPR051729">
    <property type="entry name" value="Opine/Lysopine_DH"/>
</dbReference>
<dbReference type="OrthoDB" id="6058913at2759"/>
<name>A0A0G4GYS1_VITBC</name>
<feature type="chain" id="PRO_5005190698" description="Opine dehydrogenase domain-containing protein" evidence="1">
    <location>
        <begin position="20"/>
        <end position="478"/>
    </location>
</feature>
<evidence type="ECO:0000259" key="2">
    <source>
        <dbReference type="Pfam" id="PF02317"/>
    </source>
</evidence>